<keyword evidence="1" id="KW-0238">DNA-binding</keyword>
<evidence type="ECO:0000313" key="3">
    <source>
        <dbReference type="EMBL" id="EGO6681447.1"/>
    </source>
</evidence>
<dbReference type="SUPFAM" id="SSF47413">
    <property type="entry name" value="lambda repressor-like DNA-binding domains"/>
    <property type="match status" value="1"/>
</dbReference>
<dbReference type="PROSITE" id="PS50943">
    <property type="entry name" value="HTH_CROC1"/>
    <property type="match status" value="1"/>
</dbReference>
<dbReference type="PANTHER" id="PTHR36924">
    <property type="entry name" value="ANTITOXIN HIGA-1"/>
    <property type="match status" value="1"/>
</dbReference>
<dbReference type="InterPro" id="IPR010982">
    <property type="entry name" value="Lambda_DNA-bd_dom_sf"/>
</dbReference>
<dbReference type="AlphaFoldDB" id="A0A2W6PH68"/>
<dbReference type="GO" id="GO:0003677">
    <property type="term" value="F:DNA binding"/>
    <property type="evidence" value="ECO:0007669"/>
    <property type="project" value="UniProtKB-KW"/>
</dbReference>
<dbReference type="PANTHER" id="PTHR36924:SF1">
    <property type="entry name" value="ANTITOXIN HIGA-1"/>
    <property type="match status" value="1"/>
</dbReference>
<dbReference type="Proteomes" id="UP000600030">
    <property type="component" value="Unassembled WGS sequence"/>
</dbReference>
<dbReference type="Proteomes" id="UP000249482">
    <property type="component" value="Unassembled WGS sequence"/>
</dbReference>
<gene>
    <name evidence="4" type="primary">higA</name>
    <name evidence="4" type="ORF">DNQ45_02605</name>
    <name evidence="3" type="ORF">GTP92_24615</name>
</gene>
<name>A0A2W6PH68_ECOLX</name>
<dbReference type="InterPro" id="IPR001387">
    <property type="entry name" value="Cro/C1-type_HTH"/>
</dbReference>
<dbReference type="CDD" id="cd00093">
    <property type="entry name" value="HTH_XRE"/>
    <property type="match status" value="1"/>
</dbReference>
<feature type="domain" description="HTH cro/C1-type" evidence="2">
    <location>
        <begin position="24"/>
        <end position="70"/>
    </location>
</feature>
<dbReference type="NCBIfam" id="TIGR02607">
    <property type="entry name" value="antidote_HigA"/>
    <property type="match status" value="1"/>
</dbReference>
<evidence type="ECO:0000259" key="2">
    <source>
        <dbReference type="PROSITE" id="PS50943"/>
    </source>
</evidence>
<dbReference type="Pfam" id="PF01381">
    <property type="entry name" value="HTH_3"/>
    <property type="match status" value="1"/>
</dbReference>
<dbReference type="EMBL" id="QKWZ01000044">
    <property type="protein sequence ID" value="PZT67771.1"/>
    <property type="molecule type" value="Genomic_DNA"/>
</dbReference>
<proteinExistence type="predicted"/>
<evidence type="ECO:0000313" key="5">
    <source>
        <dbReference type="Proteomes" id="UP000249482"/>
    </source>
</evidence>
<dbReference type="Gene3D" id="1.10.260.40">
    <property type="entry name" value="lambda repressor-like DNA-binding domains"/>
    <property type="match status" value="1"/>
</dbReference>
<accession>A0A2W6PH68</accession>
<protein>
    <submittedName>
        <fullName evidence="4">Addiction module antidote protein, HigA family</fullName>
    </submittedName>
    <submittedName>
        <fullName evidence="3">HigA family addiction module antidote protein</fullName>
    </submittedName>
</protein>
<evidence type="ECO:0000256" key="1">
    <source>
        <dbReference type="ARBA" id="ARBA00023125"/>
    </source>
</evidence>
<dbReference type="EMBL" id="AAXDPX010000050">
    <property type="protein sequence ID" value="EGO6681447.1"/>
    <property type="molecule type" value="Genomic_DNA"/>
</dbReference>
<evidence type="ECO:0000313" key="4">
    <source>
        <dbReference type="EMBL" id="PZT67771.1"/>
    </source>
</evidence>
<sequence length="85" mass="9979">MRTKKAEPSTVGEILNEEFLKPMNMSLCKLAELTGMSYSRIRKIIIHNDPISIKEALLLAEVFHTDPDFWINLQNVHHYWHQKCN</sequence>
<dbReference type="RefSeq" id="WP_071840188.1">
    <property type="nucleotide sequence ID" value="NZ_AP023235.1"/>
</dbReference>
<comment type="caution">
    <text evidence="4">The sequence shown here is derived from an EMBL/GenBank/DDBJ whole genome shotgun (WGS) entry which is preliminary data.</text>
</comment>
<reference evidence="4 5" key="1">
    <citation type="submission" date="2018-06" db="EMBL/GenBank/DDBJ databases">
        <title>Draft genome sequence of mcr-1-harboring Escherichia coli isolated from wound infection of a hospitalized patient, in Bolivia.</title>
        <authorList>
            <person name="Munoz M.E."/>
            <person name="Moura Q."/>
            <person name="Ventura P.R.M."/>
            <person name="Bustos L.R."/>
            <person name="Ovando B.G."/>
            <person name="Terrazas D.I.V."/>
            <person name="Yarhui N.B."/>
            <person name="Cerdeira L."/>
            <person name="Lincopan N."/>
        </authorList>
    </citation>
    <scope>NUCLEOTIDE SEQUENCE [LARGE SCALE GENOMIC DNA]</scope>
    <source>
        <strain evidence="4 5">EcMLT</strain>
    </source>
</reference>
<dbReference type="InterPro" id="IPR013430">
    <property type="entry name" value="Toxin_antidote_HigA"/>
</dbReference>
<organism evidence="4 5">
    <name type="scientific">Escherichia coli</name>
    <dbReference type="NCBI Taxonomy" id="562"/>
    <lineage>
        <taxon>Bacteria</taxon>
        <taxon>Pseudomonadati</taxon>
        <taxon>Pseudomonadota</taxon>
        <taxon>Gammaproteobacteria</taxon>
        <taxon>Enterobacterales</taxon>
        <taxon>Enterobacteriaceae</taxon>
        <taxon>Escherichia</taxon>
    </lineage>
</organism>
<reference evidence="3" key="2">
    <citation type="submission" date="2020-01" db="EMBL/GenBank/DDBJ databases">
        <authorList>
            <consortium name="GenomeTrakr network: Whole genome sequencing for foodborne pathogen traceback"/>
        </authorList>
    </citation>
    <scope>NUCLEOTIDE SEQUENCE</scope>
    <source>
        <strain evidence="3">PSU-2311</strain>
    </source>
</reference>